<gene>
    <name evidence="2" type="ORF">MPNT_140055</name>
</gene>
<comment type="caution">
    <text evidence="2">The sequence shown here is derived from an EMBL/GenBank/DDBJ whole genome shotgun (WGS) entry which is preliminary data.</text>
</comment>
<evidence type="ECO:0000313" key="2">
    <source>
        <dbReference type="EMBL" id="CAF0693597.1"/>
    </source>
</evidence>
<dbReference type="Pfam" id="PF08899">
    <property type="entry name" value="DUF1844"/>
    <property type="match status" value="1"/>
</dbReference>
<dbReference type="RefSeq" id="WP_174582921.1">
    <property type="nucleotide sequence ID" value="NZ_CAJNOB010000006.1"/>
</dbReference>
<keyword evidence="3" id="KW-1185">Reference proteome</keyword>
<feature type="region of interest" description="Disordered" evidence="1">
    <location>
        <begin position="90"/>
        <end position="137"/>
    </location>
</feature>
<dbReference type="AlphaFoldDB" id="A0A8J2BIF9"/>
<dbReference type="EMBL" id="CAJNOB010000006">
    <property type="protein sequence ID" value="CAF0693597.1"/>
    <property type="molecule type" value="Genomic_DNA"/>
</dbReference>
<name>A0A8J2BIF9_9BACT</name>
<reference evidence="2" key="1">
    <citation type="submission" date="2021-02" db="EMBL/GenBank/DDBJ databases">
        <authorList>
            <person name="Cremers G."/>
            <person name="Picone N."/>
        </authorList>
    </citation>
    <scope>NUCLEOTIDE SEQUENCE</scope>
    <source>
        <strain evidence="2">PQ17</strain>
    </source>
</reference>
<dbReference type="InterPro" id="IPR014995">
    <property type="entry name" value="DUF1844"/>
</dbReference>
<evidence type="ECO:0000256" key="1">
    <source>
        <dbReference type="SAM" id="MobiDB-lite"/>
    </source>
</evidence>
<protein>
    <recommendedName>
        <fullName evidence="4">DUF1844 domain-containing protein</fullName>
    </recommendedName>
</protein>
<evidence type="ECO:0008006" key="4">
    <source>
        <dbReference type="Google" id="ProtNLM"/>
    </source>
</evidence>
<proteinExistence type="predicted"/>
<organism evidence="2 3">
    <name type="scientific">Candidatus Methylacidithermus pantelleriae</name>
    <dbReference type="NCBI Taxonomy" id="2744239"/>
    <lineage>
        <taxon>Bacteria</taxon>
        <taxon>Pseudomonadati</taxon>
        <taxon>Verrucomicrobiota</taxon>
        <taxon>Methylacidiphilae</taxon>
        <taxon>Methylacidiphilales</taxon>
        <taxon>Methylacidiphilaceae</taxon>
        <taxon>Candidatus Methylacidithermus</taxon>
    </lineage>
</organism>
<dbReference type="Proteomes" id="UP000663859">
    <property type="component" value="Unassembled WGS sequence"/>
</dbReference>
<accession>A0A8J2BIF9</accession>
<sequence>MSEGYLSQQELSQRFMGLVVRLAQEALYLLRGGSGEGPVSLRLEEARAIIDGLEALQVRVAGNVTEEERSLLEGVLTQLRLVFVEAVTRGSEAKPAGKAQESAVAQEVPSGESGKEQAPAGEELGRKRFVKKYGPGE</sequence>
<evidence type="ECO:0000313" key="3">
    <source>
        <dbReference type="Proteomes" id="UP000663859"/>
    </source>
</evidence>